<keyword evidence="3" id="KW-1185">Reference proteome</keyword>
<dbReference type="Proteomes" id="UP000634136">
    <property type="component" value="Unassembled WGS sequence"/>
</dbReference>
<dbReference type="EMBL" id="JAAIUW010000001">
    <property type="protein sequence ID" value="KAF7844196.1"/>
    <property type="molecule type" value="Genomic_DNA"/>
</dbReference>
<organism evidence="2 3">
    <name type="scientific">Senna tora</name>
    <dbReference type="NCBI Taxonomy" id="362788"/>
    <lineage>
        <taxon>Eukaryota</taxon>
        <taxon>Viridiplantae</taxon>
        <taxon>Streptophyta</taxon>
        <taxon>Embryophyta</taxon>
        <taxon>Tracheophyta</taxon>
        <taxon>Spermatophyta</taxon>
        <taxon>Magnoliopsida</taxon>
        <taxon>eudicotyledons</taxon>
        <taxon>Gunneridae</taxon>
        <taxon>Pentapetalae</taxon>
        <taxon>rosids</taxon>
        <taxon>fabids</taxon>
        <taxon>Fabales</taxon>
        <taxon>Fabaceae</taxon>
        <taxon>Caesalpinioideae</taxon>
        <taxon>Cassia clade</taxon>
        <taxon>Senna</taxon>
    </lineage>
</organism>
<reference evidence="2" key="1">
    <citation type="submission" date="2020-09" db="EMBL/GenBank/DDBJ databases">
        <title>Genome-Enabled Discovery of Anthraquinone Biosynthesis in Senna tora.</title>
        <authorList>
            <person name="Kang S.-H."/>
            <person name="Pandey R.P."/>
            <person name="Lee C.-M."/>
            <person name="Sim J.-S."/>
            <person name="Jeong J.-T."/>
            <person name="Choi B.-S."/>
            <person name="Jung M."/>
            <person name="Ginzburg D."/>
            <person name="Zhao K."/>
            <person name="Won S.Y."/>
            <person name="Oh T.-J."/>
            <person name="Yu Y."/>
            <person name="Kim N.-H."/>
            <person name="Lee O.R."/>
            <person name="Lee T.-H."/>
            <person name="Bashyal P."/>
            <person name="Kim T.-S."/>
            <person name="Lee W.-H."/>
            <person name="Kawkins C."/>
            <person name="Kim C.-K."/>
            <person name="Kim J.S."/>
            <person name="Ahn B.O."/>
            <person name="Rhee S.Y."/>
            <person name="Sohng J.K."/>
        </authorList>
    </citation>
    <scope>NUCLEOTIDE SEQUENCE</scope>
    <source>
        <tissue evidence="2">Leaf</tissue>
    </source>
</reference>
<proteinExistence type="predicted"/>
<evidence type="ECO:0000256" key="1">
    <source>
        <dbReference type="SAM" id="MobiDB-lite"/>
    </source>
</evidence>
<feature type="compositionally biased region" description="Polar residues" evidence="1">
    <location>
        <begin position="14"/>
        <end position="25"/>
    </location>
</feature>
<evidence type="ECO:0000313" key="2">
    <source>
        <dbReference type="EMBL" id="KAF7844196.1"/>
    </source>
</evidence>
<sequence length="25" mass="2378">MGGGGPSGGMRAKSSGSRSPLASRE</sequence>
<name>A0A835CIB3_9FABA</name>
<accession>A0A835CIB3</accession>
<dbReference type="AlphaFoldDB" id="A0A835CIB3"/>
<evidence type="ECO:0000313" key="3">
    <source>
        <dbReference type="Proteomes" id="UP000634136"/>
    </source>
</evidence>
<feature type="region of interest" description="Disordered" evidence="1">
    <location>
        <begin position="1"/>
        <end position="25"/>
    </location>
</feature>
<gene>
    <name evidence="2" type="ORF">G2W53_001101</name>
</gene>
<protein>
    <submittedName>
        <fullName evidence="2">Uncharacterized protein</fullName>
    </submittedName>
</protein>
<comment type="caution">
    <text evidence="2">The sequence shown here is derived from an EMBL/GenBank/DDBJ whole genome shotgun (WGS) entry which is preliminary data.</text>
</comment>